<dbReference type="Pfam" id="PF11367">
    <property type="entry name" value="Tail_completion_gp17"/>
    <property type="match status" value="1"/>
</dbReference>
<dbReference type="EMBL" id="JAKREW010000020">
    <property type="protein sequence ID" value="MCG7507062.1"/>
    <property type="molecule type" value="Genomic_DNA"/>
</dbReference>
<dbReference type="InterPro" id="IPR053745">
    <property type="entry name" value="Viral_Tail_Comp_sf"/>
</dbReference>
<protein>
    <submittedName>
        <fullName evidence="1">DUF3168 domain-containing protein</fullName>
    </submittedName>
</protein>
<sequence>MAPVDSLEELQRLLYATLKADTAVMAIAGGVYDNVPTNPYAGKTAYISFGPVDTNEDDAECINGLTITVQIDIWSSAVGAVETKKLVGAVRKALHRKALTLTDNALVDIWVTVTRIIPDPAGIDHGIVTVSCMIEEPA</sequence>
<evidence type="ECO:0000313" key="1">
    <source>
        <dbReference type="EMBL" id="MCG7507062.1"/>
    </source>
</evidence>
<reference evidence="1 2" key="1">
    <citation type="submission" date="2022-02" db="EMBL/GenBank/DDBJ databases">
        <title>Draft genome sequence of Mezorhizobium retamae strain IRAMC:0171 isolated from Retama raetam nodules.</title>
        <authorList>
            <person name="Bengaied R."/>
            <person name="Sbissi I."/>
            <person name="Huber K."/>
            <person name="Ghodbane F."/>
            <person name="Nouioui I."/>
            <person name="Tarhouni M."/>
            <person name="Gtari M."/>
        </authorList>
    </citation>
    <scope>NUCLEOTIDE SEQUENCE [LARGE SCALE GENOMIC DNA]</scope>
    <source>
        <strain evidence="1 2">IRAMC:0171</strain>
    </source>
</reference>
<accession>A0ABS9QHY9</accession>
<organism evidence="1 2">
    <name type="scientific">Mesorhizobium retamae</name>
    <dbReference type="NCBI Taxonomy" id="2912854"/>
    <lineage>
        <taxon>Bacteria</taxon>
        <taxon>Pseudomonadati</taxon>
        <taxon>Pseudomonadota</taxon>
        <taxon>Alphaproteobacteria</taxon>
        <taxon>Hyphomicrobiales</taxon>
        <taxon>Phyllobacteriaceae</taxon>
        <taxon>Mesorhizobium</taxon>
    </lineage>
</organism>
<name>A0ABS9QHY9_9HYPH</name>
<proteinExistence type="predicted"/>
<dbReference type="Proteomes" id="UP001201701">
    <property type="component" value="Unassembled WGS sequence"/>
</dbReference>
<comment type="caution">
    <text evidence="1">The sequence shown here is derived from an EMBL/GenBank/DDBJ whole genome shotgun (WGS) entry which is preliminary data.</text>
</comment>
<keyword evidence="2" id="KW-1185">Reference proteome</keyword>
<gene>
    <name evidence="1" type="ORF">L4923_18700</name>
</gene>
<dbReference type="InterPro" id="IPR021508">
    <property type="entry name" value="Gp17-like"/>
</dbReference>
<dbReference type="Gene3D" id="3.30.2000.30">
    <property type="match status" value="1"/>
</dbReference>
<evidence type="ECO:0000313" key="2">
    <source>
        <dbReference type="Proteomes" id="UP001201701"/>
    </source>
</evidence>